<feature type="region of interest" description="Disordered" evidence="1">
    <location>
        <begin position="391"/>
        <end position="419"/>
    </location>
</feature>
<evidence type="ECO:0000313" key="2">
    <source>
        <dbReference type="EMBL" id="TLQ45763.1"/>
    </source>
</evidence>
<dbReference type="Pfam" id="PF04860">
    <property type="entry name" value="Phage_portal"/>
    <property type="match status" value="1"/>
</dbReference>
<accession>A0A5R9ECS2</accession>
<evidence type="ECO:0000256" key="1">
    <source>
        <dbReference type="SAM" id="MobiDB-lite"/>
    </source>
</evidence>
<evidence type="ECO:0000313" key="3">
    <source>
        <dbReference type="Proteomes" id="UP000305921"/>
    </source>
</evidence>
<keyword evidence="3" id="KW-1185">Reference proteome</keyword>
<sequence length="419" mass="45970">MAASRLRHGGGLPTAAGSEDAVSVFRRGRAARAPERRNFPALPLDQVLAQLKGSSGYAHVDLSAAESSLQSVAVYAATDLIASIVSELPADVFRGKGPDRKELATPWWLEDPDGSGYGREDWVYRCVMSWLLRGNVYGEELQRATAGFLQQVELFHPDKVSGSVEDGEVHWLVNGSTIPSGQFVHRRVNPVAGVVKGLSPIQLVASTIGLSLTSTKFGLQWFQDGAHPNALLVNSESNLDEDQAAKVKQKFMAALRGTREPVVFGKGWDYRPLQIAPEESQFLETQKYSQAECARIFGPGIAEILGYGSGSMTYSNIVDRDISLLKYAVGKWVRRTERFLSQFLPRPQYVKLNRDALLETNTMQRYLAHASALGSNWETINEVRALEDRPPVAWGDAPFTPGPAAGDTEPAEDDPEQEE</sequence>
<feature type="compositionally biased region" description="Acidic residues" evidence="1">
    <location>
        <begin position="409"/>
        <end position="419"/>
    </location>
</feature>
<dbReference type="InterPro" id="IPR006944">
    <property type="entry name" value="Phage/GTA_portal"/>
</dbReference>
<dbReference type="InterPro" id="IPR006427">
    <property type="entry name" value="Portal_HK97"/>
</dbReference>
<proteinExistence type="predicted"/>
<comment type="caution">
    <text evidence="2">The sequence shown here is derived from an EMBL/GenBank/DDBJ whole genome shotgun (WGS) entry which is preliminary data.</text>
</comment>
<reference evidence="2 3" key="1">
    <citation type="submission" date="2019-05" db="EMBL/GenBank/DDBJ databases">
        <title>Streptomyces marianii sp. nov., a novel marine actinomycete from southern coast of India.</title>
        <authorList>
            <person name="Iniyan A.M."/>
            <person name="Wink J."/>
            <person name="Ramprasad E."/>
            <person name="Ramana C.V."/>
            <person name="Bunk B."/>
            <person name="Sproer C."/>
            <person name="Joseph F.-J.R.S."/>
            <person name="Vincent S.G.P."/>
        </authorList>
    </citation>
    <scope>NUCLEOTIDE SEQUENCE [LARGE SCALE GENOMIC DNA]</scope>
    <source>
        <strain evidence="2 3">ICN19</strain>
    </source>
</reference>
<dbReference type="Proteomes" id="UP000305921">
    <property type="component" value="Unassembled WGS sequence"/>
</dbReference>
<dbReference type="Gene3D" id="3.40.140.120">
    <property type="match status" value="1"/>
</dbReference>
<dbReference type="Gene3D" id="3.30.1120.70">
    <property type="match status" value="1"/>
</dbReference>
<organism evidence="2 3">
    <name type="scientific">Streptomyces marianii</name>
    <dbReference type="NCBI Taxonomy" id="1817406"/>
    <lineage>
        <taxon>Bacteria</taxon>
        <taxon>Bacillati</taxon>
        <taxon>Actinomycetota</taxon>
        <taxon>Actinomycetes</taxon>
        <taxon>Kitasatosporales</taxon>
        <taxon>Streptomycetaceae</taxon>
        <taxon>Streptomyces</taxon>
    </lineage>
</organism>
<dbReference type="Gene3D" id="1.20.1270.210">
    <property type="match status" value="1"/>
</dbReference>
<gene>
    <name evidence="2" type="ORF">FEF34_24680</name>
</gene>
<protein>
    <submittedName>
        <fullName evidence="2">Phage portal protein</fullName>
    </submittedName>
</protein>
<dbReference type="NCBIfam" id="TIGR01537">
    <property type="entry name" value="portal_HK97"/>
    <property type="match status" value="1"/>
</dbReference>
<dbReference type="AlphaFoldDB" id="A0A5R9ECS2"/>
<dbReference type="EMBL" id="VAWE01000001">
    <property type="protein sequence ID" value="TLQ45763.1"/>
    <property type="molecule type" value="Genomic_DNA"/>
</dbReference>
<dbReference type="OrthoDB" id="9765386at2"/>
<name>A0A5R9ECS2_9ACTN</name>